<organism evidence="2 3">
    <name type="scientific">Rubripirellula tenax</name>
    <dbReference type="NCBI Taxonomy" id="2528015"/>
    <lineage>
        <taxon>Bacteria</taxon>
        <taxon>Pseudomonadati</taxon>
        <taxon>Planctomycetota</taxon>
        <taxon>Planctomycetia</taxon>
        <taxon>Pirellulales</taxon>
        <taxon>Pirellulaceae</taxon>
        <taxon>Rubripirellula</taxon>
    </lineage>
</organism>
<evidence type="ECO:0000313" key="3">
    <source>
        <dbReference type="Proteomes" id="UP000318288"/>
    </source>
</evidence>
<evidence type="ECO:0000313" key="2">
    <source>
        <dbReference type="EMBL" id="TWU60796.1"/>
    </source>
</evidence>
<keyword evidence="3" id="KW-1185">Reference proteome</keyword>
<feature type="region of interest" description="Disordered" evidence="1">
    <location>
        <begin position="167"/>
        <end position="195"/>
    </location>
</feature>
<gene>
    <name evidence="2" type="ORF">Poly51_10770</name>
</gene>
<proteinExistence type="predicted"/>
<dbReference type="Proteomes" id="UP000318288">
    <property type="component" value="Unassembled WGS sequence"/>
</dbReference>
<dbReference type="EMBL" id="SJPW01000001">
    <property type="protein sequence ID" value="TWU60796.1"/>
    <property type="molecule type" value="Genomic_DNA"/>
</dbReference>
<comment type="caution">
    <text evidence="2">The sequence shown here is derived from an EMBL/GenBank/DDBJ whole genome shotgun (WGS) entry which is preliminary data.</text>
</comment>
<reference evidence="2 3" key="1">
    <citation type="submission" date="2019-02" db="EMBL/GenBank/DDBJ databases">
        <title>Deep-cultivation of Planctomycetes and their phenomic and genomic characterization uncovers novel biology.</title>
        <authorList>
            <person name="Wiegand S."/>
            <person name="Jogler M."/>
            <person name="Boedeker C."/>
            <person name="Pinto D."/>
            <person name="Vollmers J."/>
            <person name="Rivas-Marin E."/>
            <person name="Kohn T."/>
            <person name="Peeters S.H."/>
            <person name="Heuer A."/>
            <person name="Rast P."/>
            <person name="Oberbeckmann S."/>
            <person name="Bunk B."/>
            <person name="Jeske O."/>
            <person name="Meyerdierks A."/>
            <person name="Storesund J.E."/>
            <person name="Kallscheuer N."/>
            <person name="Luecker S."/>
            <person name="Lage O.M."/>
            <person name="Pohl T."/>
            <person name="Merkel B.J."/>
            <person name="Hornburger P."/>
            <person name="Mueller R.-W."/>
            <person name="Bruemmer F."/>
            <person name="Labrenz M."/>
            <person name="Spormann A.M."/>
            <person name="Op Den Camp H."/>
            <person name="Overmann J."/>
            <person name="Amann R."/>
            <person name="Jetten M.S.M."/>
            <person name="Mascher T."/>
            <person name="Medema M.H."/>
            <person name="Devos D.P."/>
            <person name="Kaster A.-K."/>
            <person name="Ovreas L."/>
            <person name="Rohde M."/>
            <person name="Galperin M.Y."/>
            <person name="Jogler C."/>
        </authorList>
    </citation>
    <scope>NUCLEOTIDE SEQUENCE [LARGE SCALE GENOMIC DNA]</scope>
    <source>
        <strain evidence="2 3">Poly51</strain>
    </source>
</reference>
<sequence>MCVGMIAFGSFHPLAAQSPGEMAAEQARMEAEMAASAEYGSEYEEMDGYGGYGGGYGSPYGGGSAQSDATQTYLADLVSLVDGFKLSPLFAPDANVDVQTGPVLSREADQAFAAGNPAIALALMCGHMATEFDEAGPVIGSVQFSPALRRPVWNVRWAVSIAVRGSEDVSDPDPIREGATTPGRRMAGGGGGPSYDDSGAMEEQMQMQMQMEMEEMNSAMSGYDDMNSMSMTPSAKKPVIKSRDMLNAEAETVMSENLGLVAEMIAEEFTKRFTAGDYGPLFKSVTAPAPADPRASMVRSPIAAPVVANPEMSAELDELLSIAPDSLTMWKPGLSYVGMGASDEMLLVAKREGIEFLLHFDVLLKPGRGDKTQNVSRCRMFHVASGKQMALSKGIDNLEAAQMVGTGRSADERAYINDQIAALLGIMDRDTKAVSMPQNLSAEAAKGRVAMLLGSPKAKSLHTLAEIRLYQTMGLLTAEEVEMAFDIVGGSEALLFLHGPREERLAMARKWAGRSAPSAKP</sequence>
<name>A0A5C6FG85_9BACT</name>
<accession>A0A5C6FG85</accession>
<protein>
    <submittedName>
        <fullName evidence="2">Uncharacterized protein</fullName>
    </submittedName>
</protein>
<evidence type="ECO:0000256" key="1">
    <source>
        <dbReference type="SAM" id="MobiDB-lite"/>
    </source>
</evidence>
<dbReference type="AlphaFoldDB" id="A0A5C6FG85"/>